<proteinExistence type="predicted"/>
<accession>A0A4P6KF31</accession>
<name>A0A4P6KF31_9MICO</name>
<organism evidence="1 2">
    <name type="scientific">Leucobacter triazinivorans</name>
    <dbReference type="NCBI Taxonomy" id="1784719"/>
    <lineage>
        <taxon>Bacteria</taxon>
        <taxon>Bacillati</taxon>
        <taxon>Actinomycetota</taxon>
        <taxon>Actinomycetes</taxon>
        <taxon>Micrococcales</taxon>
        <taxon>Microbacteriaceae</taxon>
        <taxon>Leucobacter</taxon>
    </lineage>
</organism>
<sequence length="139" mass="15284">MAEQPVNARLVKQITLKVGEDSFSKHVNNCRYARTSSMQEWRGGTPDAVFTDETAPTYTFELTGIQDWETATSLCNFLLEHEGETAEVEYKPHHDGEVSFISDIKIVSPEIGGAVGAYNEFTVTMGSTKPTLVRTPAGP</sequence>
<evidence type="ECO:0000313" key="1">
    <source>
        <dbReference type="EMBL" id="QBE48750.1"/>
    </source>
</evidence>
<gene>
    <name evidence="1" type="ORF">EVS81_07825</name>
</gene>
<reference evidence="1 2" key="1">
    <citation type="submission" date="2019-02" db="EMBL/GenBank/DDBJ databases">
        <authorList>
            <person name="Sun L."/>
            <person name="Pan D."/>
            <person name="Wu X."/>
        </authorList>
    </citation>
    <scope>NUCLEOTIDE SEQUENCE [LARGE SCALE GENOMIC DNA]</scope>
    <source>
        <strain evidence="1 2">JW-1</strain>
    </source>
</reference>
<protein>
    <recommendedName>
        <fullName evidence="3">Phage tail protein</fullName>
    </recommendedName>
</protein>
<evidence type="ECO:0000313" key="2">
    <source>
        <dbReference type="Proteomes" id="UP000289260"/>
    </source>
</evidence>
<dbReference type="AlphaFoldDB" id="A0A4P6KF31"/>
<dbReference type="RefSeq" id="WP_130109885.1">
    <property type="nucleotide sequence ID" value="NZ_CP035806.1"/>
</dbReference>
<evidence type="ECO:0008006" key="3">
    <source>
        <dbReference type="Google" id="ProtNLM"/>
    </source>
</evidence>
<keyword evidence="2" id="KW-1185">Reference proteome</keyword>
<dbReference type="OrthoDB" id="5069167at2"/>
<dbReference type="KEGG" id="ltr:EVS81_07825"/>
<dbReference type="Proteomes" id="UP000289260">
    <property type="component" value="Chromosome"/>
</dbReference>
<dbReference type="EMBL" id="CP035806">
    <property type="protein sequence ID" value="QBE48750.1"/>
    <property type="molecule type" value="Genomic_DNA"/>
</dbReference>